<evidence type="ECO:0000313" key="3">
    <source>
        <dbReference type="Proteomes" id="UP000585970"/>
    </source>
</evidence>
<dbReference type="PANTHER" id="PTHR30153">
    <property type="entry name" value="REPLICATIVE DNA HELICASE DNAB"/>
    <property type="match status" value="1"/>
</dbReference>
<keyword evidence="2" id="KW-0347">Helicase</keyword>
<dbReference type="PROSITE" id="PS51199">
    <property type="entry name" value="SF4_HELICASE"/>
    <property type="match status" value="1"/>
</dbReference>
<keyword evidence="2" id="KW-0067">ATP-binding</keyword>
<protein>
    <submittedName>
        <fullName evidence="2">Replicative DNA helicase</fullName>
    </submittedName>
</protein>
<reference evidence="2 3" key="1">
    <citation type="submission" date="2020-08" db="EMBL/GenBank/DDBJ databases">
        <title>Genomic Encyclopedia of Type Strains, Phase IV (KMG-IV): sequencing the most valuable type-strain genomes for metagenomic binning, comparative biology and taxonomic classification.</title>
        <authorList>
            <person name="Goeker M."/>
        </authorList>
    </citation>
    <scope>NUCLEOTIDE SEQUENCE [LARGE SCALE GENOMIC DNA]</scope>
    <source>
        <strain evidence="2 3">DSM 100694</strain>
    </source>
</reference>
<sequence>MSKASLTINIAFKIANAYNRNRIIQENENSILGFFSLEIFLEQLAMHIISEQTAIFSFYIQNGSISDEQFLKIIHTVKKLQKAPLYINKIGTLSITQLAAYGQRLKRQHNLIVLIIAYTQLIIKNSRHSLENHIQKITLDLKTLPKKLNIPIVALSQLSHQVKNRTDKCSQLSNLGDFSSIKQNAVIRPFIFKYRKANYLKNVEF</sequence>
<feature type="domain" description="SF4 helicase" evidence="1">
    <location>
        <begin position="1"/>
        <end position="205"/>
    </location>
</feature>
<evidence type="ECO:0000313" key="2">
    <source>
        <dbReference type="EMBL" id="MBB4076081.1"/>
    </source>
</evidence>
<proteinExistence type="predicted"/>
<dbReference type="Gene3D" id="3.40.50.300">
    <property type="entry name" value="P-loop containing nucleotide triphosphate hydrolases"/>
    <property type="match status" value="1"/>
</dbReference>
<evidence type="ECO:0000259" key="1">
    <source>
        <dbReference type="PROSITE" id="PS51199"/>
    </source>
</evidence>
<dbReference type="Proteomes" id="UP000585970">
    <property type="component" value="Unassembled WGS sequence"/>
</dbReference>
<dbReference type="EMBL" id="JACIFE010000002">
    <property type="protein sequence ID" value="MBB4076081.1"/>
    <property type="molecule type" value="Genomic_DNA"/>
</dbReference>
<organism evidence="2 3">
    <name type="scientific">Bartonella fuyuanensis</name>
    <dbReference type="NCBI Taxonomy" id="1460968"/>
    <lineage>
        <taxon>Bacteria</taxon>
        <taxon>Pseudomonadati</taxon>
        <taxon>Pseudomonadota</taxon>
        <taxon>Alphaproteobacteria</taxon>
        <taxon>Hyphomicrobiales</taxon>
        <taxon>Bartonellaceae</taxon>
        <taxon>Bartonella</taxon>
    </lineage>
</organism>
<dbReference type="AlphaFoldDB" id="A0A840DSM1"/>
<dbReference type="GO" id="GO:0005524">
    <property type="term" value="F:ATP binding"/>
    <property type="evidence" value="ECO:0007669"/>
    <property type="project" value="InterPro"/>
</dbReference>
<dbReference type="InterPro" id="IPR007694">
    <property type="entry name" value="DNA_helicase_DnaB-like_C"/>
</dbReference>
<dbReference type="InterPro" id="IPR027417">
    <property type="entry name" value="P-loop_NTPase"/>
</dbReference>
<keyword evidence="2" id="KW-0547">Nucleotide-binding</keyword>
<accession>A0A840DSM1</accession>
<comment type="caution">
    <text evidence="2">The sequence shown here is derived from an EMBL/GenBank/DDBJ whole genome shotgun (WGS) entry which is preliminary data.</text>
</comment>
<dbReference type="SUPFAM" id="SSF52540">
    <property type="entry name" value="P-loop containing nucleoside triphosphate hydrolases"/>
    <property type="match status" value="1"/>
</dbReference>
<gene>
    <name evidence="2" type="ORF">GGR08_000369</name>
</gene>
<dbReference type="GO" id="GO:0005829">
    <property type="term" value="C:cytosol"/>
    <property type="evidence" value="ECO:0007669"/>
    <property type="project" value="TreeGrafter"/>
</dbReference>
<dbReference type="PANTHER" id="PTHR30153:SF2">
    <property type="entry name" value="REPLICATIVE DNA HELICASE"/>
    <property type="match status" value="1"/>
</dbReference>
<dbReference type="Pfam" id="PF03796">
    <property type="entry name" value="DnaB_C"/>
    <property type="match status" value="1"/>
</dbReference>
<keyword evidence="3" id="KW-1185">Reference proteome</keyword>
<keyword evidence="2" id="KW-0378">Hydrolase</keyword>
<dbReference type="GO" id="GO:0003678">
    <property type="term" value="F:DNA helicase activity"/>
    <property type="evidence" value="ECO:0007669"/>
    <property type="project" value="InterPro"/>
</dbReference>
<dbReference type="GO" id="GO:0006260">
    <property type="term" value="P:DNA replication"/>
    <property type="evidence" value="ECO:0007669"/>
    <property type="project" value="InterPro"/>
</dbReference>
<name>A0A840DSM1_9HYPH</name>